<dbReference type="Proteomes" id="UP000078387">
    <property type="component" value="Unassembled WGS sequence"/>
</dbReference>
<evidence type="ECO:0000313" key="3">
    <source>
        <dbReference type="Proteomes" id="UP000078387"/>
    </source>
</evidence>
<protein>
    <submittedName>
        <fullName evidence="2">Uncharacterized protein</fullName>
    </submittedName>
</protein>
<proteinExistence type="predicted"/>
<evidence type="ECO:0000256" key="1">
    <source>
        <dbReference type="SAM" id="MobiDB-lite"/>
    </source>
</evidence>
<dbReference type="EMBL" id="BDEQ01000001">
    <property type="protein sequence ID" value="GAT99001.1"/>
    <property type="molecule type" value="Genomic_DNA"/>
</dbReference>
<feature type="region of interest" description="Disordered" evidence="1">
    <location>
        <begin position="239"/>
        <end position="261"/>
    </location>
</feature>
<dbReference type="VEuPathDB" id="AmoebaDB:KM1_224000"/>
<sequence>MKRTTPSVSEELIKMINTTDFTKGKATERMLMLKEIISACQIENERERKTNEERDKNEKELEMKYQVIVKEINDIQQRIKEVESTYELLTQQEKSLMDQMNETQEKEKEVVEIIRRQEGVIKRRKENEAAMKLLEREIEVISKDIIDAKKERQDIDKEIMEMNKQADIKREVLSLREKYEKVKPNDNILEIVKDKEKRKKHIEQEIKSLEEKYSQDMNVSKQKIKELEERKPALIEQRNELNRKMATPDFGKQNNDDDLLF</sequence>
<reference evidence="2 3" key="1">
    <citation type="submission" date="2016-05" db="EMBL/GenBank/DDBJ databases">
        <title>First whole genome sequencing of Entamoeba histolytica HM1:IMSS-clone-6.</title>
        <authorList>
            <person name="Mukherjee Avik.K."/>
            <person name="Izumyama S."/>
            <person name="Nakada-Tsukui K."/>
            <person name="Nozaki T."/>
        </authorList>
    </citation>
    <scope>NUCLEOTIDE SEQUENCE [LARGE SCALE GENOMIC DNA]</scope>
    <source>
        <strain evidence="2 3">HM1:IMSS clone 6</strain>
    </source>
</reference>
<dbReference type="AlphaFoldDB" id="A0A175JZ09"/>
<dbReference type="VEuPathDB" id="AmoebaDB:EHI5A_190180"/>
<dbReference type="VEuPathDB" id="AmoebaDB:EHI8A_148730"/>
<evidence type="ECO:0000313" key="2">
    <source>
        <dbReference type="EMBL" id="GAT99001.1"/>
    </source>
</evidence>
<dbReference type="VEuPathDB" id="AmoebaDB:EHI_183880"/>
<name>A0A175JZ09_ENTHI</name>
<comment type="caution">
    <text evidence="2">The sequence shown here is derived from an EMBL/GenBank/DDBJ whole genome shotgun (WGS) entry which is preliminary data.</text>
</comment>
<gene>
    <name evidence="2" type="ORF">CL6EHI_183880</name>
</gene>
<accession>A0A175JZ09</accession>
<organism evidence="2 3">
    <name type="scientific">Entamoeba histolytica</name>
    <dbReference type="NCBI Taxonomy" id="5759"/>
    <lineage>
        <taxon>Eukaryota</taxon>
        <taxon>Amoebozoa</taxon>
        <taxon>Evosea</taxon>
        <taxon>Archamoebae</taxon>
        <taxon>Mastigamoebida</taxon>
        <taxon>Entamoebidae</taxon>
        <taxon>Entamoeba</taxon>
    </lineage>
</organism>
<dbReference type="VEuPathDB" id="AmoebaDB:EHI7A_134280"/>
<dbReference type="eggNOG" id="ENOG502R7KR">
    <property type="taxonomic scope" value="Eukaryota"/>
</dbReference>